<proteinExistence type="inferred from homology"/>
<dbReference type="GO" id="GO:0009448">
    <property type="term" value="P:gamma-aminobutyric acid metabolic process"/>
    <property type="evidence" value="ECO:0007669"/>
    <property type="project" value="TreeGrafter"/>
</dbReference>
<dbReference type="InterPro" id="IPR015424">
    <property type="entry name" value="PyrdxlP-dep_Trfase"/>
</dbReference>
<dbReference type="AlphaFoldDB" id="A0A0U2X717"/>
<dbReference type="SUPFAM" id="SSF53383">
    <property type="entry name" value="PLP-dependent transferases"/>
    <property type="match status" value="1"/>
</dbReference>
<evidence type="ECO:0000256" key="5">
    <source>
        <dbReference type="RuleBase" id="RU003560"/>
    </source>
</evidence>
<dbReference type="GO" id="GO:0030170">
    <property type="term" value="F:pyridoxal phosphate binding"/>
    <property type="evidence" value="ECO:0007669"/>
    <property type="project" value="InterPro"/>
</dbReference>
<evidence type="ECO:0000313" key="6">
    <source>
        <dbReference type="EMBL" id="ALS55965.1"/>
    </source>
</evidence>
<evidence type="ECO:0000256" key="3">
    <source>
        <dbReference type="ARBA" id="ARBA00022679"/>
    </source>
</evidence>
<dbReference type="InterPro" id="IPR005814">
    <property type="entry name" value="Aminotrans_3"/>
</dbReference>
<dbReference type="PIRSF" id="PIRSF000521">
    <property type="entry name" value="Transaminase_4ab_Lys_Orn"/>
    <property type="match status" value="1"/>
</dbReference>
<dbReference type="GO" id="GO:0009102">
    <property type="term" value="P:biotin biosynthetic process"/>
    <property type="evidence" value="ECO:0007669"/>
    <property type="project" value="TreeGrafter"/>
</dbReference>
<dbReference type="InterPro" id="IPR015422">
    <property type="entry name" value="PyrdxlP-dep_Trfase_small"/>
</dbReference>
<dbReference type="GO" id="GO:0004015">
    <property type="term" value="F:adenosylmethionine-8-amino-7-oxononanoate transaminase activity"/>
    <property type="evidence" value="ECO:0007669"/>
    <property type="project" value="TreeGrafter"/>
</dbReference>
<keyword evidence="4 5" id="KW-0663">Pyridoxal phosphate</keyword>
<dbReference type="PANTHER" id="PTHR42684:SF3">
    <property type="entry name" value="ADENOSYLMETHIONINE-8-AMINO-7-OXONONANOATE AMINOTRANSFERASE"/>
    <property type="match status" value="1"/>
</dbReference>
<evidence type="ECO:0000256" key="1">
    <source>
        <dbReference type="ARBA" id="ARBA00008954"/>
    </source>
</evidence>
<reference evidence="6" key="1">
    <citation type="journal article" date="2016" name="ISME J.">
        <title>Functional metagenomic screen reveals new and diverse microbial rhodopsins.</title>
        <authorList>
            <person name="Pushkarev A."/>
            <person name="Beja O."/>
        </authorList>
    </citation>
    <scope>NUCLEOTIDE SEQUENCE</scope>
</reference>
<evidence type="ECO:0000256" key="2">
    <source>
        <dbReference type="ARBA" id="ARBA00022576"/>
    </source>
</evidence>
<sequence>MSRPNSLTEKLSKKDKDFLFHPNTNLIAHKESGPFILERGDGIYVYDTDGNKYIEGMAGLWCNALGHGNEELADAAMEQFKKFPYGNLFASKSHEPAIELAEKLVNLSPFENAKVFFGSSGSDANDTQIKLFWYINNALGKTKKKKFLSRVQAYHGVTLATSSLTGLPTIHGNFDLPQNHFSHAMSPHYFMNKHEGESEESFVERLGEDLENHINNEDPGTIAAMFAEPLMGAGGVIIPPKNYFETIQPILDKYEIPLIDDEVICGFGRTGNVWGADTFNMKPVSITVAKALSSSYLPISAVIISDDCYDIVAQKSDELGIFGHGYTYSGHPVACAVAVKTLEIYERDNMLEHVNKISPTFTERLKKCDQYDLVGNTRGIGLIGAMEFVSEKNSNKGFEKKGVAGKIFADHAKDNGLIVRAIGDVIAFCPPLIITDSQINDMFDIVEESLKKTMDELTKQGLLK</sequence>
<dbReference type="PANTHER" id="PTHR42684">
    <property type="entry name" value="ADENOSYLMETHIONINE-8-AMINO-7-OXONONANOATE AMINOTRANSFERASE"/>
    <property type="match status" value="1"/>
</dbReference>
<comment type="similarity">
    <text evidence="1 5">Belongs to the class-III pyridoxal-phosphate-dependent aminotransferase family.</text>
</comment>
<dbReference type="Pfam" id="PF00202">
    <property type="entry name" value="Aminotran_3"/>
    <property type="match status" value="1"/>
</dbReference>
<protein>
    <submittedName>
        <fullName evidence="6">Putative adenosylmethionine-8-amino-7-oxononanoate aminotransferase</fullName>
    </submittedName>
</protein>
<dbReference type="Gene3D" id="3.40.640.10">
    <property type="entry name" value="Type I PLP-dependent aspartate aminotransferase-like (Major domain)"/>
    <property type="match status" value="1"/>
</dbReference>
<dbReference type="NCBIfam" id="NF004767">
    <property type="entry name" value="PRK06105.1"/>
    <property type="match status" value="1"/>
</dbReference>
<accession>A0A0U2X717</accession>
<name>A0A0U2X717_9BACT</name>
<evidence type="ECO:0000256" key="4">
    <source>
        <dbReference type="ARBA" id="ARBA00022898"/>
    </source>
</evidence>
<dbReference type="CDD" id="cd00610">
    <property type="entry name" value="OAT_like"/>
    <property type="match status" value="1"/>
</dbReference>
<dbReference type="EMBL" id="KT201083">
    <property type="protein sequence ID" value="ALS55965.1"/>
    <property type="molecule type" value="Genomic_DNA"/>
</dbReference>
<dbReference type="Gene3D" id="3.90.1150.10">
    <property type="entry name" value="Aspartate Aminotransferase, domain 1"/>
    <property type="match status" value="1"/>
</dbReference>
<keyword evidence="2 6" id="KW-0032">Aminotransferase</keyword>
<dbReference type="FunFam" id="3.40.640.10:FF:000014">
    <property type="entry name" value="Adenosylmethionine-8-amino-7-oxononanoate aminotransferase, probable"/>
    <property type="match status" value="1"/>
</dbReference>
<dbReference type="InterPro" id="IPR015421">
    <property type="entry name" value="PyrdxlP-dep_Trfase_major"/>
</dbReference>
<keyword evidence="3 6" id="KW-0808">Transferase</keyword>
<organism evidence="6">
    <name type="scientific">uncultured bacterium EIL80E09</name>
    <dbReference type="NCBI Taxonomy" id="1768207"/>
    <lineage>
        <taxon>Bacteria</taxon>
        <taxon>environmental samples</taxon>
    </lineage>
</organism>